<dbReference type="InterPro" id="IPR011009">
    <property type="entry name" value="Kinase-like_dom_sf"/>
</dbReference>
<dbReference type="SUPFAM" id="SSF56112">
    <property type="entry name" value="Protein kinase-like (PK-like)"/>
    <property type="match status" value="1"/>
</dbReference>
<dbReference type="Pfam" id="PF00069">
    <property type="entry name" value="Pkinase"/>
    <property type="match status" value="1"/>
</dbReference>
<reference evidence="3" key="1">
    <citation type="submission" date="2025-08" db="UniProtKB">
        <authorList>
            <consortium name="RefSeq"/>
        </authorList>
    </citation>
    <scope>IDENTIFICATION</scope>
</reference>
<dbReference type="PANTHER" id="PTHR24361:SF762">
    <property type="entry name" value="MITOGEN-ACTIVATED PROTEIN KINASE KINASE 5"/>
    <property type="match status" value="1"/>
</dbReference>
<sequence length="297" mass="33048">MEPGTPPRSDRRIVASPTRMPCKRVRPLPDASDAEDPVLALVVPASPFEKLENYHLLEAGQGWMSWNVDLSGEECTLEKYQWCGDADYRRKIDIIRNSKNPYILRCHGYREDAEGIAVIFERFGNSLEGRHVDVEPMLTTIAGQALEGLFFLHDHKVSHGNIRPATIFVGKNVKTKIGDFTSRVRPPLVDSKSSAYLSPEVIGGDADKNFDVLAAGDIWSLGLSVLELFLGYYPYGKDLPIVLDYSSLKDIICSMDPPQAPAQASMQFTDFLALTLQKDPKKRSTAAKLLHHSFITG</sequence>
<dbReference type="GeneID" id="120251339"/>
<accession>A0AB40ANJ9</accession>
<proteinExistence type="predicted"/>
<evidence type="ECO:0000313" key="3">
    <source>
        <dbReference type="RefSeq" id="XP_039115816.1"/>
    </source>
</evidence>
<keyword evidence="2" id="KW-1185">Reference proteome</keyword>
<dbReference type="PANTHER" id="PTHR24361">
    <property type="entry name" value="MITOGEN-ACTIVATED KINASE KINASE KINASE"/>
    <property type="match status" value="1"/>
</dbReference>
<dbReference type="RefSeq" id="XP_039115816.1">
    <property type="nucleotide sequence ID" value="XM_039259882.1"/>
</dbReference>
<evidence type="ECO:0000313" key="2">
    <source>
        <dbReference type="Proteomes" id="UP001515500"/>
    </source>
</evidence>
<evidence type="ECO:0000259" key="1">
    <source>
        <dbReference type="PROSITE" id="PS50011"/>
    </source>
</evidence>
<dbReference type="GO" id="GO:0005737">
    <property type="term" value="C:cytoplasm"/>
    <property type="evidence" value="ECO:0007669"/>
    <property type="project" value="TreeGrafter"/>
</dbReference>
<dbReference type="AlphaFoldDB" id="A0AB40ANJ9"/>
<dbReference type="Proteomes" id="UP001515500">
    <property type="component" value="Chromosome 3"/>
</dbReference>
<dbReference type="PROSITE" id="PS50011">
    <property type="entry name" value="PROTEIN_KINASE_DOM"/>
    <property type="match status" value="1"/>
</dbReference>
<dbReference type="InterPro" id="IPR053235">
    <property type="entry name" value="Ser_Thr_kinase"/>
</dbReference>
<gene>
    <name evidence="3" type="primary">LOC120251339</name>
</gene>
<organism evidence="2 3">
    <name type="scientific">Dioscorea cayennensis subsp. rotundata</name>
    <name type="common">White Guinea yam</name>
    <name type="synonym">Dioscorea rotundata</name>
    <dbReference type="NCBI Taxonomy" id="55577"/>
    <lineage>
        <taxon>Eukaryota</taxon>
        <taxon>Viridiplantae</taxon>
        <taxon>Streptophyta</taxon>
        <taxon>Embryophyta</taxon>
        <taxon>Tracheophyta</taxon>
        <taxon>Spermatophyta</taxon>
        <taxon>Magnoliopsida</taxon>
        <taxon>Liliopsida</taxon>
        <taxon>Dioscoreales</taxon>
        <taxon>Dioscoreaceae</taxon>
        <taxon>Dioscorea</taxon>
    </lineage>
</organism>
<protein>
    <submittedName>
        <fullName evidence="3">Mitogen-activated protein kinase kinase 4-like</fullName>
    </submittedName>
</protein>
<name>A0AB40ANJ9_DIOCR</name>
<dbReference type="InterPro" id="IPR000719">
    <property type="entry name" value="Prot_kinase_dom"/>
</dbReference>
<dbReference type="GO" id="GO:0005524">
    <property type="term" value="F:ATP binding"/>
    <property type="evidence" value="ECO:0007669"/>
    <property type="project" value="InterPro"/>
</dbReference>
<dbReference type="GO" id="GO:0004674">
    <property type="term" value="F:protein serine/threonine kinase activity"/>
    <property type="evidence" value="ECO:0007669"/>
    <property type="project" value="TreeGrafter"/>
</dbReference>
<feature type="domain" description="Protein kinase" evidence="1">
    <location>
        <begin position="48"/>
        <end position="295"/>
    </location>
</feature>
<dbReference type="Gene3D" id="1.10.510.10">
    <property type="entry name" value="Transferase(Phosphotransferase) domain 1"/>
    <property type="match status" value="1"/>
</dbReference>